<feature type="compositionally biased region" description="Polar residues" evidence="1">
    <location>
        <begin position="1"/>
        <end position="10"/>
    </location>
</feature>
<dbReference type="AlphaFoldDB" id="A0AA41VEL7"/>
<accession>A0AA41VEL7</accession>
<evidence type="ECO:0000256" key="1">
    <source>
        <dbReference type="SAM" id="MobiDB-lite"/>
    </source>
</evidence>
<feature type="region of interest" description="Disordered" evidence="1">
    <location>
        <begin position="1"/>
        <end position="61"/>
    </location>
</feature>
<reference evidence="2" key="1">
    <citation type="submission" date="2022-03" db="EMBL/GenBank/DDBJ databases">
        <title>A functionally conserved STORR gene fusion in Papaver species that diverged 16.8 million years ago.</title>
        <authorList>
            <person name="Catania T."/>
        </authorList>
    </citation>
    <scope>NUCLEOTIDE SEQUENCE</scope>
    <source>
        <strain evidence="2">S-191538</strain>
    </source>
</reference>
<name>A0AA41VEL7_PAPNU</name>
<comment type="caution">
    <text evidence="2">The sequence shown here is derived from an EMBL/GenBank/DDBJ whole genome shotgun (WGS) entry which is preliminary data.</text>
</comment>
<keyword evidence="3" id="KW-1185">Reference proteome</keyword>
<evidence type="ECO:0000313" key="2">
    <source>
        <dbReference type="EMBL" id="MCL7039817.1"/>
    </source>
</evidence>
<evidence type="ECO:0000313" key="3">
    <source>
        <dbReference type="Proteomes" id="UP001177140"/>
    </source>
</evidence>
<feature type="compositionally biased region" description="Polar residues" evidence="1">
    <location>
        <begin position="27"/>
        <end position="54"/>
    </location>
</feature>
<dbReference type="PANTHER" id="PTHR33144">
    <property type="entry name" value="OS10G0409366 PROTEIN-RELATED"/>
    <property type="match status" value="1"/>
</dbReference>
<dbReference type="EMBL" id="JAJJMA010205303">
    <property type="protein sequence ID" value="MCL7039817.1"/>
    <property type="molecule type" value="Genomic_DNA"/>
</dbReference>
<protein>
    <recommendedName>
        <fullName evidence="4">Transposase Tnp1/En/Spm-like domain-containing protein</fullName>
    </recommendedName>
</protein>
<sequence>MTSGNRYQSSMDEHEVEGDESHRPETDTQSESNNQSHTDNSQGSTSRPQGTGKQITFDKYGRPCGVDSEKFVTDIGKITRAHARPAIDSWTIVPQSIKDTIWNNIVVKYEVPEIYKANILSKANVSWKNWKHQLRVSMDENDTIAERKRKMPEQLIAKRENWEEFVDFSNTDVDRERRKAGKKAREAVELLHNCGKESPTGEINRSLLFAETHLTKTTNDPESTSAPDVKIRKIIELVAADPDAQKDINNDAVAQEPDESDMPASSCFIRGKTIAIGSYNTTAPPKEHTYSVVVEEIFDRDAELYDEKGKIGDVMIGQVINWPKPSVNPFRQ</sequence>
<dbReference type="PANTHER" id="PTHR33144:SF25">
    <property type="entry name" value="DUF4216 DOMAIN-CONTAINING PROTEIN"/>
    <property type="match status" value="1"/>
</dbReference>
<dbReference type="Proteomes" id="UP001177140">
    <property type="component" value="Unassembled WGS sequence"/>
</dbReference>
<evidence type="ECO:0008006" key="4">
    <source>
        <dbReference type="Google" id="ProtNLM"/>
    </source>
</evidence>
<gene>
    <name evidence="2" type="ORF">MKW94_014660</name>
</gene>
<proteinExistence type="predicted"/>
<organism evidence="2 3">
    <name type="scientific">Papaver nudicaule</name>
    <name type="common">Iceland poppy</name>
    <dbReference type="NCBI Taxonomy" id="74823"/>
    <lineage>
        <taxon>Eukaryota</taxon>
        <taxon>Viridiplantae</taxon>
        <taxon>Streptophyta</taxon>
        <taxon>Embryophyta</taxon>
        <taxon>Tracheophyta</taxon>
        <taxon>Spermatophyta</taxon>
        <taxon>Magnoliopsida</taxon>
        <taxon>Ranunculales</taxon>
        <taxon>Papaveraceae</taxon>
        <taxon>Papaveroideae</taxon>
        <taxon>Papaver</taxon>
    </lineage>
</organism>